<dbReference type="Gene3D" id="3.30.70.100">
    <property type="match status" value="2"/>
</dbReference>
<sequence length="239" mass="26469">MPSPVTECATITLKPGIDLETSGTDSAQAWSETLSTVAKQAGYQRSYWGRQLENPNIVVWLIDWDSLAAHQTFMASPSYQPFAARLVSLTENVHLHHFTPSVFPPSIIASAPVIEFATFYDTKPVFVENVKKFQGVLEQAKARGVADAYLGWVWGEDFRSKRSEENNGLSADLLPPVIEDIAKNGASEGKGRAVRLCIGWTSKEAHMEFRETQFFKDNIALLREGVGSAEVHHVAFKTV</sequence>
<gene>
    <name evidence="2" type="ORF">LSUB1_G003464</name>
</gene>
<dbReference type="AlphaFoldDB" id="A0A8H8UAG5"/>
<proteinExistence type="predicted"/>
<organism evidence="2 3">
    <name type="scientific">Lachnellula subtilissima</name>
    <dbReference type="NCBI Taxonomy" id="602034"/>
    <lineage>
        <taxon>Eukaryota</taxon>
        <taxon>Fungi</taxon>
        <taxon>Dikarya</taxon>
        <taxon>Ascomycota</taxon>
        <taxon>Pezizomycotina</taxon>
        <taxon>Leotiomycetes</taxon>
        <taxon>Helotiales</taxon>
        <taxon>Lachnaceae</taxon>
        <taxon>Lachnellula</taxon>
    </lineage>
</organism>
<dbReference type="Proteomes" id="UP000462212">
    <property type="component" value="Unassembled WGS sequence"/>
</dbReference>
<dbReference type="InterPro" id="IPR011008">
    <property type="entry name" value="Dimeric_a/b-barrel"/>
</dbReference>
<dbReference type="EMBL" id="QGMJ01000345">
    <property type="protein sequence ID" value="TVY37514.1"/>
    <property type="molecule type" value="Genomic_DNA"/>
</dbReference>
<comment type="caution">
    <text evidence="2">The sequence shown here is derived from an EMBL/GenBank/DDBJ whole genome shotgun (WGS) entry which is preliminary data.</text>
</comment>
<evidence type="ECO:0000313" key="2">
    <source>
        <dbReference type="EMBL" id="TVY37514.1"/>
    </source>
</evidence>
<dbReference type="InterPro" id="IPR007138">
    <property type="entry name" value="ABM_dom"/>
</dbReference>
<evidence type="ECO:0000313" key="3">
    <source>
        <dbReference type="Proteomes" id="UP000462212"/>
    </source>
</evidence>
<name>A0A8H8UAG5_9HELO</name>
<accession>A0A8H8UAG5</accession>
<protein>
    <recommendedName>
        <fullName evidence="1">ABM domain-containing protein</fullName>
    </recommendedName>
</protein>
<evidence type="ECO:0000259" key="1">
    <source>
        <dbReference type="Pfam" id="PF03992"/>
    </source>
</evidence>
<feature type="domain" description="ABM" evidence="1">
    <location>
        <begin position="27"/>
        <end position="84"/>
    </location>
</feature>
<reference evidence="2 3" key="1">
    <citation type="submission" date="2018-05" db="EMBL/GenBank/DDBJ databases">
        <title>Genome sequencing and assembly of the regulated plant pathogen Lachnellula willkommii and related sister species for the development of diagnostic species identification markers.</title>
        <authorList>
            <person name="Giroux E."/>
            <person name="Bilodeau G."/>
        </authorList>
    </citation>
    <scope>NUCLEOTIDE SEQUENCE [LARGE SCALE GENOMIC DNA]</scope>
    <source>
        <strain evidence="2 3">CBS 197.66</strain>
    </source>
</reference>
<dbReference type="Pfam" id="PF03992">
    <property type="entry name" value="ABM"/>
    <property type="match status" value="1"/>
</dbReference>
<keyword evidence="3" id="KW-1185">Reference proteome</keyword>
<dbReference type="SUPFAM" id="SSF54909">
    <property type="entry name" value="Dimeric alpha+beta barrel"/>
    <property type="match status" value="1"/>
</dbReference>
<dbReference type="OrthoDB" id="3830579at2759"/>